<organism evidence="4 5">
    <name type="scientific">Actinomadura napierensis</name>
    <dbReference type="NCBI Taxonomy" id="267854"/>
    <lineage>
        <taxon>Bacteria</taxon>
        <taxon>Bacillati</taxon>
        <taxon>Actinomycetota</taxon>
        <taxon>Actinomycetes</taxon>
        <taxon>Streptosporangiales</taxon>
        <taxon>Thermomonosporaceae</taxon>
        <taxon>Actinomadura</taxon>
    </lineage>
</organism>
<reference evidence="5" key="1">
    <citation type="journal article" date="2019" name="Int. J. Syst. Evol. Microbiol.">
        <title>The Global Catalogue of Microorganisms (GCM) 10K type strain sequencing project: providing services to taxonomists for standard genome sequencing and annotation.</title>
        <authorList>
            <consortium name="The Broad Institute Genomics Platform"/>
            <consortium name="The Broad Institute Genome Sequencing Center for Infectious Disease"/>
            <person name="Wu L."/>
            <person name="Ma J."/>
        </authorList>
    </citation>
    <scope>NUCLEOTIDE SEQUENCE [LARGE SCALE GENOMIC DNA]</scope>
    <source>
        <strain evidence="5">JCM 13850</strain>
    </source>
</reference>
<protein>
    <submittedName>
        <fullName evidence="4">LuxR family transcriptional regulator</fullName>
    </submittedName>
</protein>
<proteinExistence type="predicted"/>
<keyword evidence="1" id="KW-0547">Nucleotide-binding</keyword>
<dbReference type="PRINTS" id="PR00038">
    <property type="entry name" value="HTHLUXR"/>
</dbReference>
<dbReference type="CDD" id="cd06170">
    <property type="entry name" value="LuxR_C_like"/>
    <property type="match status" value="1"/>
</dbReference>
<name>A0ABP5LPF6_9ACTN</name>
<dbReference type="SMART" id="SM00421">
    <property type="entry name" value="HTH_LUXR"/>
    <property type="match status" value="1"/>
</dbReference>
<dbReference type="EMBL" id="BAAAMR010000056">
    <property type="protein sequence ID" value="GAA2151302.1"/>
    <property type="molecule type" value="Genomic_DNA"/>
</dbReference>
<dbReference type="InterPro" id="IPR011990">
    <property type="entry name" value="TPR-like_helical_dom_sf"/>
</dbReference>
<sequence>MYGRDEELAAIDRLLGQVRGGHGRTLVLRGEAGIGKTALLDHAVAEASGMRVLRGTGVEYESGMPYAGLHMLVGGHLDRVDALPEAQAGALRAAFNMGARQDTDGGDRFLVGLAVLTLLADLAEEKPLLCAVDDAQWLDGPSVEALLFAARRLEAEPIGMLFAARDMDAPEFPAPGLPELRVRGLGKAAATELLARHAAELPRHVHHEVLAAAMGNPLALLELPGLRTQAHDASSAYERIQRSFAEKIAALPEPSRTLLLLVAADDLGGTGVVVDAAGRLGASVGDLEPAERRGLLRSTADGRLEVRHPLVRTAAYGEAPLGLRLAAHRALADAYRERGDGCHHAWHLARSEGGPDEVVAAVLESTADAERDTGGDASAAAMYETAAGLSPDPAARGRRLASAARAYAFAGLADKAVELAARAEPDLPDPVARAGLTLIRASLADEQDRTKEAYRMFAETAASVAELDPRTSGYLFFQAAGAAANAGDFASVAVIAARGAELDLPNASHLRALTRVFAGQNPLAASGDVTAGVAALRELMAGMNACYSPHDRIRIGMWHILLGDLEGAAETAAELERRYRAQGAIGLLAHVLMIRSRALLMLGHHRDARTAAAEGMRIAADTGQHRIRVYLATVLALLAAVEGDEERCAELTEEALARGVPPSSVHAAAARSLLDLGLGRHEAALSRLSDVVAGPSRQGAIASLPDLVEAAVRAGRPELGREAADWYAGWARQIGRPWAEAIALRCTALLAADDAADAAFAQAVELHREGGTPFERARTELLYGEWLRRSRRRNDARAQLHSALEAFERLGAAPWAERVRTELRAAGESLAGGADAGRDDLAALLTPQELQVVRLAAAGLSNREIGAQLFLSPRTVGYHLYKAYPKLGVAARGELARLDLT</sequence>
<dbReference type="SUPFAM" id="SSF52540">
    <property type="entry name" value="P-loop containing nucleoside triphosphate hydrolases"/>
    <property type="match status" value="1"/>
</dbReference>
<evidence type="ECO:0000259" key="3">
    <source>
        <dbReference type="PROSITE" id="PS50043"/>
    </source>
</evidence>
<evidence type="ECO:0000256" key="1">
    <source>
        <dbReference type="ARBA" id="ARBA00022741"/>
    </source>
</evidence>
<keyword evidence="2" id="KW-0067">ATP-binding</keyword>
<evidence type="ECO:0000313" key="5">
    <source>
        <dbReference type="Proteomes" id="UP001501020"/>
    </source>
</evidence>
<dbReference type="PANTHER" id="PTHR16305">
    <property type="entry name" value="TESTICULAR SOLUBLE ADENYLYL CYCLASE"/>
    <property type="match status" value="1"/>
</dbReference>
<evidence type="ECO:0000313" key="4">
    <source>
        <dbReference type="EMBL" id="GAA2151302.1"/>
    </source>
</evidence>
<dbReference type="Proteomes" id="UP001501020">
    <property type="component" value="Unassembled WGS sequence"/>
</dbReference>
<dbReference type="InterPro" id="IPR027417">
    <property type="entry name" value="P-loop_NTPase"/>
</dbReference>
<feature type="domain" description="HTH luxR-type" evidence="3">
    <location>
        <begin position="838"/>
        <end position="901"/>
    </location>
</feature>
<evidence type="ECO:0000256" key="2">
    <source>
        <dbReference type="ARBA" id="ARBA00022840"/>
    </source>
</evidence>
<dbReference type="InterPro" id="IPR041664">
    <property type="entry name" value="AAA_16"/>
</dbReference>
<dbReference type="PROSITE" id="PS50043">
    <property type="entry name" value="HTH_LUXR_2"/>
    <property type="match status" value="1"/>
</dbReference>
<dbReference type="SUPFAM" id="SSF46894">
    <property type="entry name" value="C-terminal effector domain of the bipartite response regulators"/>
    <property type="match status" value="1"/>
</dbReference>
<dbReference type="InterPro" id="IPR036388">
    <property type="entry name" value="WH-like_DNA-bd_sf"/>
</dbReference>
<dbReference type="SUPFAM" id="SSF48452">
    <property type="entry name" value="TPR-like"/>
    <property type="match status" value="1"/>
</dbReference>
<comment type="caution">
    <text evidence="4">The sequence shown here is derived from an EMBL/GenBank/DDBJ whole genome shotgun (WGS) entry which is preliminary data.</text>
</comment>
<dbReference type="Gene3D" id="3.40.50.300">
    <property type="entry name" value="P-loop containing nucleotide triphosphate hydrolases"/>
    <property type="match status" value="1"/>
</dbReference>
<gene>
    <name evidence="4" type="ORF">GCM10009727_56280</name>
</gene>
<dbReference type="InterPro" id="IPR000792">
    <property type="entry name" value="Tscrpt_reg_LuxR_C"/>
</dbReference>
<dbReference type="PANTHER" id="PTHR16305:SF35">
    <property type="entry name" value="TRANSCRIPTIONAL ACTIVATOR DOMAIN"/>
    <property type="match status" value="1"/>
</dbReference>
<accession>A0ABP5LPF6</accession>
<dbReference type="Pfam" id="PF00196">
    <property type="entry name" value="GerE"/>
    <property type="match status" value="1"/>
</dbReference>
<dbReference type="InterPro" id="IPR016032">
    <property type="entry name" value="Sig_transdc_resp-reg_C-effctor"/>
</dbReference>
<dbReference type="Gene3D" id="1.10.10.10">
    <property type="entry name" value="Winged helix-like DNA-binding domain superfamily/Winged helix DNA-binding domain"/>
    <property type="match status" value="1"/>
</dbReference>
<keyword evidence="5" id="KW-1185">Reference proteome</keyword>
<dbReference type="Pfam" id="PF13191">
    <property type="entry name" value="AAA_16"/>
    <property type="match status" value="1"/>
</dbReference>